<dbReference type="AlphaFoldDB" id="A0A0E9QT89"/>
<reference evidence="1" key="2">
    <citation type="journal article" date="2015" name="Fish Shellfish Immunol.">
        <title>Early steps in the European eel (Anguilla anguilla)-Vibrio vulnificus interaction in the gills: Role of the RtxA13 toxin.</title>
        <authorList>
            <person name="Callol A."/>
            <person name="Pajuelo D."/>
            <person name="Ebbesson L."/>
            <person name="Teles M."/>
            <person name="MacKenzie S."/>
            <person name="Amaro C."/>
        </authorList>
    </citation>
    <scope>NUCLEOTIDE SEQUENCE</scope>
</reference>
<reference evidence="1" key="1">
    <citation type="submission" date="2014-11" db="EMBL/GenBank/DDBJ databases">
        <authorList>
            <person name="Amaro Gonzalez C."/>
        </authorList>
    </citation>
    <scope>NUCLEOTIDE SEQUENCE</scope>
</reference>
<dbReference type="EMBL" id="GBXM01088391">
    <property type="protein sequence ID" value="JAH20186.1"/>
    <property type="molecule type" value="Transcribed_RNA"/>
</dbReference>
<organism evidence="1">
    <name type="scientific">Anguilla anguilla</name>
    <name type="common">European freshwater eel</name>
    <name type="synonym">Muraena anguilla</name>
    <dbReference type="NCBI Taxonomy" id="7936"/>
    <lineage>
        <taxon>Eukaryota</taxon>
        <taxon>Metazoa</taxon>
        <taxon>Chordata</taxon>
        <taxon>Craniata</taxon>
        <taxon>Vertebrata</taxon>
        <taxon>Euteleostomi</taxon>
        <taxon>Actinopterygii</taxon>
        <taxon>Neopterygii</taxon>
        <taxon>Teleostei</taxon>
        <taxon>Anguilliformes</taxon>
        <taxon>Anguillidae</taxon>
        <taxon>Anguilla</taxon>
    </lineage>
</organism>
<protein>
    <submittedName>
        <fullName evidence="1">Uncharacterized protein</fullName>
    </submittedName>
</protein>
<proteinExistence type="predicted"/>
<evidence type="ECO:0000313" key="1">
    <source>
        <dbReference type="EMBL" id="JAH20186.1"/>
    </source>
</evidence>
<accession>A0A0E9QT89</accession>
<name>A0A0E9QT89_ANGAN</name>
<sequence length="38" mass="4274">MRSIKYGYLLHLSPLHLCTLKAGRACCGKLLKSFHSVK</sequence>